<reference evidence="2 3" key="1">
    <citation type="submission" date="2020-05" db="EMBL/GenBank/DDBJ databases">
        <authorList>
            <person name="Niu N."/>
        </authorList>
    </citation>
    <scope>NUCLEOTIDE SEQUENCE [LARGE SCALE GENOMIC DNA]</scope>
    <source>
        <strain evidence="2 3">LMG10982</strain>
    </source>
</reference>
<feature type="signal peptide" evidence="1">
    <location>
        <begin position="1"/>
        <end position="22"/>
    </location>
</feature>
<accession>A0A7Y4P622</accession>
<dbReference type="Proteomes" id="UP000541421">
    <property type="component" value="Unassembled WGS sequence"/>
</dbReference>
<gene>
    <name evidence="2" type="ORF">HKX40_04800</name>
</gene>
<dbReference type="EMBL" id="JABGBO010000004">
    <property type="protein sequence ID" value="NOL49454.1"/>
    <property type="molecule type" value="Genomic_DNA"/>
</dbReference>
<proteinExistence type="predicted"/>
<organism evidence="2 3">
    <name type="scientific">Pelistega europaea</name>
    <dbReference type="NCBI Taxonomy" id="106147"/>
    <lineage>
        <taxon>Bacteria</taxon>
        <taxon>Pseudomonadati</taxon>
        <taxon>Pseudomonadota</taxon>
        <taxon>Betaproteobacteria</taxon>
        <taxon>Burkholderiales</taxon>
        <taxon>Alcaligenaceae</taxon>
        <taxon>Pelistega</taxon>
    </lineage>
</organism>
<evidence type="ECO:0000313" key="2">
    <source>
        <dbReference type="EMBL" id="NOL49454.1"/>
    </source>
</evidence>
<evidence type="ECO:0000256" key="1">
    <source>
        <dbReference type="SAM" id="SignalP"/>
    </source>
</evidence>
<evidence type="ECO:0000313" key="3">
    <source>
        <dbReference type="Proteomes" id="UP000541421"/>
    </source>
</evidence>
<name>A0A7Y4P622_9BURK</name>
<keyword evidence="1" id="KW-0732">Signal</keyword>
<protein>
    <recommendedName>
        <fullName evidence="4">Lipoprotein</fullName>
    </recommendedName>
</protein>
<dbReference type="AlphaFoldDB" id="A0A7Y4P622"/>
<keyword evidence="3" id="KW-1185">Reference proteome</keyword>
<dbReference type="PROSITE" id="PS51257">
    <property type="entry name" value="PROKAR_LIPOPROTEIN"/>
    <property type="match status" value="1"/>
</dbReference>
<comment type="caution">
    <text evidence="2">The sequence shown here is derived from an EMBL/GenBank/DDBJ whole genome shotgun (WGS) entry which is preliminary data.</text>
</comment>
<sequence length="184" mass="19535">MKISRILIGSLLATGLSGCFLTGSSPSTPDSVVVVPHKSKAANANTFNLYVGSTQKGDLKLTSKKKGKKKASTAVIKQNVEVKSGDVTYYTTGPIVHREDIRNVFVAKTVAGEPALGVRLSQAANQRLDQALSNNKVGTVLASLNDSVFSKVNNAGAKLEDGVLLLPMRSLNEARDVAELLRKK</sequence>
<feature type="chain" id="PRO_5031166419" description="Lipoprotein" evidence="1">
    <location>
        <begin position="23"/>
        <end position="184"/>
    </location>
</feature>
<dbReference type="RefSeq" id="WP_171588423.1">
    <property type="nucleotide sequence ID" value="NZ_JABGBO010000004.1"/>
</dbReference>
<evidence type="ECO:0008006" key="4">
    <source>
        <dbReference type="Google" id="ProtNLM"/>
    </source>
</evidence>